<evidence type="ECO:0000313" key="6">
    <source>
        <dbReference type="EMBL" id="KOG87115.1"/>
    </source>
</evidence>
<dbReference type="Proteomes" id="UP000037020">
    <property type="component" value="Unassembled WGS sequence"/>
</dbReference>
<dbReference type="InterPro" id="IPR001647">
    <property type="entry name" value="HTH_TetR"/>
</dbReference>
<dbReference type="EMBL" id="LGUT01002427">
    <property type="protein sequence ID" value="KOG87115.1"/>
    <property type="molecule type" value="Genomic_DNA"/>
</dbReference>
<dbReference type="Pfam" id="PF00440">
    <property type="entry name" value="TetR_N"/>
    <property type="match status" value="1"/>
</dbReference>
<sequence length="196" mass="20864">MTVIAGQGDAAASMALLWADPEDRDRPARSSARGPKPALSVDAIVAAAIAVADADSMAGLSMRAVAERLGRTSMALYTYVPGKAELVDLMYDRVHAELGPGRPSDHLPHPSSGQAPDGDDWRAAVMSWATRLRAFYLRHPWVLQVSYARPVLGPHEQAVLESLASLLYGAGLPSRPLRAIVSALFHYVRGAAQTAA</sequence>
<evidence type="ECO:0000256" key="4">
    <source>
        <dbReference type="PROSITE-ProRule" id="PRU00335"/>
    </source>
</evidence>
<evidence type="ECO:0000313" key="7">
    <source>
        <dbReference type="Proteomes" id="UP000037020"/>
    </source>
</evidence>
<dbReference type="PANTHER" id="PTHR30055:SF151">
    <property type="entry name" value="TRANSCRIPTIONAL REGULATORY PROTEIN"/>
    <property type="match status" value="1"/>
</dbReference>
<comment type="caution">
    <text evidence="6">The sequence shown here is derived from an EMBL/GenBank/DDBJ whole genome shotgun (WGS) entry which is preliminary data.</text>
</comment>
<evidence type="ECO:0000256" key="2">
    <source>
        <dbReference type="ARBA" id="ARBA00023125"/>
    </source>
</evidence>
<keyword evidence="7" id="KW-1185">Reference proteome</keyword>
<keyword evidence="2 4" id="KW-0238">DNA-binding</keyword>
<dbReference type="PANTHER" id="PTHR30055">
    <property type="entry name" value="HTH-TYPE TRANSCRIPTIONAL REGULATOR RUTR"/>
    <property type="match status" value="1"/>
</dbReference>
<evidence type="ECO:0000256" key="3">
    <source>
        <dbReference type="ARBA" id="ARBA00023163"/>
    </source>
</evidence>
<feature type="non-terminal residue" evidence="6">
    <location>
        <position position="196"/>
    </location>
</feature>
<evidence type="ECO:0000259" key="5">
    <source>
        <dbReference type="PROSITE" id="PS50977"/>
    </source>
</evidence>
<name>A0ABR5J124_9ACTN</name>
<dbReference type="InterPro" id="IPR036271">
    <property type="entry name" value="Tet_transcr_reg_TetR-rel_C_sf"/>
</dbReference>
<gene>
    <name evidence="6" type="ORF">ADK38_27230</name>
</gene>
<dbReference type="Gene3D" id="1.10.357.10">
    <property type="entry name" value="Tetracycline Repressor, domain 2"/>
    <property type="match status" value="1"/>
</dbReference>
<dbReference type="Pfam" id="PF02909">
    <property type="entry name" value="TetR_C_1"/>
    <property type="match status" value="1"/>
</dbReference>
<dbReference type="InterPro" id="IPR050109">
    <property type="entry name" value="HTH-type_TetR-like_transc_reg"/>
</dbReference>
<keyword evidence="3" id="KW-0804">Transcription</keyword>
<keyword evidence="1" id="KW-0805">Transcription regulation</keyword>
<accession>A0ABR5J124</accession>
<organism evidence="6 7">
    <name type="scientific">Streptomyces varsoviensis</name>
    <dbReference type="NCBI Taxonomy" id="67373"/>
    <lineage>
        <taxon>Bacteria</taxon>
        <taxon>Bacillati</taxon>
        <taxon>Actinomycetota</taxon>
        <taxon>Actinomycetes</taxon>
        <taxon>Kitasatosporales</taxon>
        <taxon>Streptomycetaceae</taxon>
        <taxon>Streptomyces</taxon>
    </lineage>
</organism>
<dbReference type="InterPro" id="IPR009057">
    <property type="entry name" value="Homeodomain-like_sf"/>
</dbReference>
<dbReference type="Gene3D" id="1.10.10.60">
    <property type="entry name" value="Homeodomain-like"/>
    <property type="match status" value="1"/>
</dbReference>
<dbReference type="PROSITE" id="PS50977">
    <property type="entry name" value="HTH_TETR_2"/>
    <property type="match status" value="1"/>
</dbReference>
<evidence type="ECO:0000256" key="1">
    <source>
        <dbReference type="ARBA" id="ARBA00023015"/>
    </source>
</evidence>
<feature type="DNA-binding region" description="H-T-H motif" evidence="4">
    <location>
        <begin position="61"/>
        <end position="80"/>
    </location>
</feature>
<dbReference type="SUPFAM" id="SSF46689">
    <property type="entry name" value="Homeodomain-like"/>
    <property type="match status" value="1"/>
</dbReference>
<protein>
    <submittedName>
        <fullName evidence="6">TetR family transcriptional regulator</fullName>
    </submittedName>
</protein>
<feature type="domain" description="HTH tetR-type" evidence="5">
    <location>
        <begin position="38"/>
        <end position="98"/>
    </location>
</feature>
<dbReference type="InterPro" id="IPR004111">
    <property type="entry name" value="Repressor_TetR_C"/>
</dbReference>
<reference evidence="6 7" key="1">
    <citation type="submission" date="2015-07" db="EMBL/GenBank/DDBJ databases">
        <authorList>
            <person name="Ju K.-S."/>
            <person name="Doroghazi J.R."/>
            <person name="Metcalf W.W."/>
        </authorList>
    </citation>
    <scope>NUCLEOTIDE SEQUENCE [LARGE SCALE GENOMIC DNA]</scope>
    <source>
        <strain evidence="6 7">NRRL B-3589</strain>
    </source>
</reference>
<dbReference type="SUPFAM" id="SSF48498">
    <property type="entry name" value="Tetracyclin repressor-like, C-terminal domain"/>
    <property type="match status" value="1"/>
</dbReference>
<proteinExistence type="predicted"/>